<dbReference type="FunFam" id="3.30.160.60:FF:000446">
    <property type="entry name" value="Zinc finger protein"/>
    <property type="match status" value="1"/>
</dbReference>
<dbReference type="FunFam" id="3.30.160.60:FF:000065">
    <property type="entry name" value="B-cell CLL/lymphoma 6, member B"/>
    <property type="match status" value="1"/>
</dbReference>
<name>A0AAV2N8Q0_9HYME</name>
<keyword evidence="9" id="KW-0539">Nucleus</keyword>
<feature type="domain" description="C2H2-type" evidence="11">
    <location>
        <begin position="478"/>
        <end position="505"/>
    </location>
</feature>
<dbReference type="InterPro" id="IPR013087">
    <property type="entry name" value="Znf_C2H2_type"/>
</dbReference>
<keyword evidence="6" id="KW-0805">Transcription regulation</keyword>
<accession>A0AAV2N8Q0</accession>
<evidence type="ECO:0000313" key="13">
    <source>
        <dbReference type="Proteomes" id="UP001497644"/>
    </source>
</evidence>
<evidence type="ECO:0000256" key="6">
    <source>
        <dbReference type="ARBA" id="ARBA00023015"/>
    </source>
</evidence>
<proteinExistence type="predicted"/>
<reference evidence="12" key="1">
    <citation type="submission" date="2024-04" db="EMBL/GenBank/DDBJ databases">
        <authorList>
            <consortium name="Molecular Ecology Group"/>
        </authorList>
    </citation>
    <scope>NUCLEOTIDE SEQUENCE</scope>
</reference>
<evidence type="ECO:0000256" key="9">
    <source>
        <dbReference type="ARBA" id="ARBA00023242"/>
    </source>
</evidence>
<dbReference type="AlphaFoldDB" id="A0AAV2N8Q0"/>
<dbReference type="PANTHER" id="PTHR24379">
    <property type="entry name" value="KRAB AND ZINC FINGER DOMAIN-CONTAINING"/>
    <property type="match status" value="1"/>
</dbReference>
<evidence type="ECO:0000259" key="11">
    <source>
        <dbReference type="PROSITE" id="PS50157"/>
    </source>
</evidence>
<evidence type="ECO:0000256" key="1">
    <source>
        <dbReference type="ARBA" id="ARBA00004123"/>
    </source>
</evidence>
<dbReference type="SUPFAM" id="SSF57667">
    <property type="entry name" value="beta-beta-alpha zinc fingers"/>
    <property type="match status" value="4"/>
</dbReference>
<gene>
    <name evidence="12" type="ORF">LPLAT_LOCUS2423</name>
</gene>
<evidence type="ECO:0000256" key="5">
    <source>
        <dbReference type="ARBA" id="ARBA00022833"/>
    </source>
</evidence>
<keyword evidence="13" id="KW-1185">Reference proteome</keyword>
<dbReference type="GO" id="GO:0003677">
    <property type="term" value="F:DNA binding"/>
    <property type="evidence" value="ECO:0007669"/>
    <property type="project" value="UniProtKB-KW"/>
</dbReference>
<dbReference type="EMBL" id="OZ034834">
    <property type="protein sequence ID" value="CAL1676187.1"/>
    <property type="molecule type" value="Genomic_DNA"/>
</dbReference>
<evidence type="ECO:0000256" key="7">
    <source>
        <dbReference type="ARBA" id="ARBA00023125"/>
    </source>
</evidence>
<evidence type="ECO:0000256" key="4">
    <source>
        <dbReference type="ARBA" id="ARBA00022771"/>
    </source>
</evidence>
<organism evidence="12 13">
    <name type="scientific">Lasius platythorax</name>
    <dbReference type="NCBI Taxonomy" id="488582"/>
    <lineage>
        <taxon>Eukaryota</taxon>
        <taxon>Metazoa</taxon>
        <taxon>Ecdysozoa</taxon>
        <taxon>Arthropoda</taxon>
        <taxon>Hexapoda</taxon>
        <taxon>Insecta</taxon>
        <taxon>Pterygota</taxon>
        <taxon>Neoptera</taxon>
        <taxon>Endopterygota</taxon>
        <taxon>Hymenoptera</taxon>
        <taxon>Apocrita</taxon>
        <taxon>Aculeata</taxon>
        <taxon>Formicoidea</taxon>
        <taxon>Formicidae</taxon>
        <taxon>Formicinae</taxon>
        <taxon>Lasius</taxon>
        <taxon>Lasius</taxon>
    </lineage>
</organism>
<evidence type="ECO:0000256" key="3">
    <source>
        <dbReference type="ARBA" id="ARBA00022737"/>
    </source>
</evidence>
<dbReference type="SMART" id="SM00355">
    <property type="entry name" value="ZnF_C2H2"/>
    <property type="match status" value="11"/>
</dbReference>
<keyword evidence="5" id="KW-0862">Zinc</keyword>
<dbReference type="PANTHER" id="PTHR24379:SF121">
    <property type="entry name" value="C2H2-TYPE DOMAIN-CONTAINING PROTEIN"/>
    <property type="match status" value="1"/>
</dbReference>
<keyword evidence="3" id="KW-0677">Repeat</keyword>
<dbReference type="FunFam" id="3.30.160.60:FF:000322">
    <property type="entry name" value="GDNF-inducible zinc finger protein 1"/>
    <property type="match status" value="1"/>
</dbReference>
<dbReference type="GO" id="GO:0008270">
    <property type="term" value="F:zinc ion binding"/>
    <property type="evidence" value="ECO:0007669"/>
    <property type="project" value="UniProtKB-KW"/>
</dbReference>
<keyword evidence="4 10" id="KW-0863">Zinc-finger</keyword>
<evidence type="ECO:0000313" key="12">
    <source>
        <dbReference type="EMBL" id="CAL1676187.1"/>
    </source>
</evidence>
<evidence type="ECO:0000256" key="2">
    <source>
        <dbReference type="ARBA" id="ARBA00022723"/>
    </source>
</evidence>
<keyword evidence="8" id="KW-0804">Transcription</keyword>
<evidence type="ECO:0000256" key="10">
    <source>
        <dbReference type="PROSITE-ProRule" id="PRU00042"/>
    </source>
</evidence>
<dbReference type="InterPro" id="IPR036236">
    <property type="entry name" value="Znf_C2H2_sf"/>
</dbReference>
<protein>
    <recommendedName>
        <fullName evidence="11">C2H2-type domain-containing protein</fullName>
    </recommendedName>
</protein>
<dbReference type="Gene3D" id="3.30.160.60">
    <property type="entry name" value="Classic Zinc Finger"/>
    <property type="match status" value="5"/>
</dbReference>
<evidence type="ECO:0000256" key="8">
    <source>
        <dbReference type="ARBA" id="ARBA00023163"/>
    </source>
</evidence>
<sequence>MSEETNVDVSYLSCDINGTKYIYKIAPYPTDMIKDTFSEEQNTDDIVKETQLENEEESISLVYLNGQVYAFQNGVLQELDTNQIMEQTNFYEKAFLVSKDVENCGNEYITNENIVVKNTYTHSEEQYEVATEEAEKNLIIEDDNVNVDDFVEIVTAFKCKICAYITQNKIQLLGHIQKIHLNSTIDIEPKEESKSMGEVRIVYMCAECSNCFPTFEDCREHMINDHQLTDIGSDEAGKENLTDLTNPDLMTEHVDQHIENSEVEHSVKIPKSLSLEYMRNKKMIELTERNVKCSYQSCPYKFASEEIMQQHILCHTESETMTKFKCSVCRDIKFTKWRQCSLHLWKKHQIDIGLFTCKICEAYKSATMVKLLTHMRVHSDTRDYKCPDCGKCFKQASQLRNHRVMHLDRKTLEVTRWYTSKKCDMCGKTYANSKCLKNHIQAVHSKLRPYVCNVCGHSSARKAMLQMHLRQHTGDKPFRCEICEYRTGDHNSLRRHIMQHTGFRPYKCPHCSYTAIQSSSYKNHLKSRHPLLSGLFTCDLCPFKTVKNESYIQHVKDHEKGLIKSNVQKKDSENVEVFPGNIAAAQLVYSCLGAFSKDGDTLEANLMSSSTSADGTSQTITIQIPSKHLEGSLSTRESLNKTDSTIEQEDDETMHCFLKIPREEEESIDTGGITIPAEPEERSVRSIDIEGTSMTNSDIEETNVTTIDIDA</sequence>
<keyword evidence="7" id="KW-0238">DNA-binding</keyword>
<dbReference type="Proteomes" id="UP001497644">
    <property type="component" value="Chromosome 11"/>
</dbReference>
<feature type="domain" description="C2H2-type" evidence="11">
    <location>
        <begin position="384"/>
        <end position="411"/>
    </location>
</feature>
<dbReference type="Pfam" id="PF00096">
    <property type="entry name" value="zf-C2H2"/>
    <property type="match status" value="3"/>
</dbReference>
<dbReference type="GO" id="GO:0005634">
    <property type="term" value="C:nucleus"/>
    <property type="evidence" value="ECO:0007669"/>
    <property type="project" value="UniProtKB-SubCell"/>
</dbReference>
<comment type="subcellular location">
    <subcellularLocation>
        <location evidence="1">Nucleus</location>
    </subcellularLocation>
</comment>
<dbReference type="PROSITE" id="PS00028">
    <property type="entry name" value="ZINC_FINGER_C2H2_1"/>
    <property type="match status" value="4"/>
</dbReference>
<dbReference type="PROSITE" id="PS50157">
    <property type="entry name" value="ZINC_FINGER_C2H2_2"/>
    <property type="match status" value="4"/>
</dbReference>
<feature type="domain" description="C2H2-type" evidence="11">
    <location>
        <begin position="421"/>
        <end position="449"/>
    </location>
</feature>
<feature type="domain" description="C2H2-type" evidence="11">
    <location>
        <begin position="450"/>
        <end position="477"/>
    </location>
</feature>
<keyword evidence="2" id="KW-0479">Metal-binding</keyword>